<keyword evidence="1" id="KW-0472">Membrane</keyword>
<protein>
    <submittedName>
        <fullName evidence="2">MFS family arabinose efflux permease</fullName>
    </submittedName>
</protein>
<keyword evidence="1" id="KW-0812">Transmembrane</keyword>
<name>A0ABS4KJ85_9FIRM</name>
<keyword evidence="3" id="KW-1185">Reference proteome</keyword>
<accession>A0ABS4KJ85</accession>
<gene>
    <name evidence="2" type="ORF">J2Z35_001648</name>
</gene>
<evidence type="ECO:0000313" key="2">
    <source>
        <dbReference type="EMBL" id="MBP2027850.1"/>
    </source>
</evidence>
<proteinExistence type="predicted"/>
<sequence length="205" mass="22877">MLILLITFITGLASEGLDRLWIAHFIENFSFPDFINISLVMWIGIINSIGLFISILISQIIIVRLNDKDENRSTKLLFFISLIQALSICIFALAGNFSIALISYLSIYMLRTINEPLNSALVSKITDSNIMSTVISTQGQINSVGQIIGGPIIGIIATRFSISYGILTTSIIILPTVFLYFIISKKYFSKNFINLIFEYSSKDVT</sequence>
<feature type="transmembrane region" description="Helical" evidence="1">
    <location>
        <begin position="40"/>
        <end position="65"/>
    </location>
</feature>
<organism evidence="2 3">
    <name type="scientific">Acetoanaerobium pronyense</name>
    <dbReference type="NCBI Taxonomy" id="1482736"/>
    <lineage>
        <taxon>Bacteria</taxon>
        <taxon>Bacillati</taxon>
        <taxon>Bacillota</taxon>
        <taxon>Clostridia</taxon>
        <taxon>Peptostreptococcales</taxon>
        <taxon>Filifactoraceae</taxon>
        <taxon>Acetoanaerobium</taxon>
    </lineage>
</organism>
<dbReference type="Proteomes" id="UP001314903">
    <property type="component" value="Unassembled WGS sequence"/>
</dbReference>
<feature type="transmembrane region" description="Helical" evidence="1">
    <location>
        <begin position="77"/>
        <end position="107"/>
    </location>
</feature>
<comment type="caution">
    <text evidence="2">The sequence shown here is derived from an EMBL/GenBank/DDBJ whole genome shotgun (WGS) entry which is preliminary data.</text>
</comment>
<dbReference type="InterPro" id="IPR036259">
    <property type="entry name" value="MFS_trans_sf"/>
</dbReference>
<dbReference type="Gene3D" id="1.20.1250.20">
    <property type="entry name" value="MFS general substrate transporter like domains"/>
    <property type="match status" value="1"/>
</dbReference>
<dbReference type="EMBL" id="JAGGLI010000017">
    <property type="protein sequence ID" value="MBP2027850.1"/>
    <property type="molecule type" value="Genomic_DNA"/>
</dbReference>
<evidence type="ECO:0000313" key="3">
    <source>
        <dbReference type="Proteomes" id="UP001314903"/>
    </source>
</evidence>
<keyword evidence="1" id="KW-1133">Transmembrane helix</keyword>
<feature type="transmembrane region" description="Helical" evidence="1">
    <location>
        <begin position="162"/>
        <end position="183"/>
    </location>
</feature>
<dbReference type="SUPFAM" id="SSF103473">
    <property type="entry name" value="MFS general substrate transporter"/>
    <property type="match status" value="1"/>
</dbReference>
<reference evidence="2 3" key="1">
    <citation type="submission" date="2021-03" db="EMBL/GenBank/DDBJ databases">
        <title>Genomic Encyclopedia of Type Strains, Phase IV (KMG-IV): sequencing the most valuable type-strain genomes for metagenomic binning, comparative biology and taxonomic classification.</title>
        <authorList>
            <person name="Goeker M."/>
        </authorList>
    </citation>
    <scope>NUCLEOTIDE SEQUENCE [LARGE SCALE GENOMIC DNA]</scope>
    <source>
        <strain evidence="2 3">DSM 27512</strain>
    </source>
</reference>
<evidence type="ECO:0000256" key="1">
    <source>
        <dbReference type="SAM" id="Phobius"/>
    </source>
</evidence>